<dbReference type="RefSeq" id="WP_349426129.1">
    <property type="nucleotide sequence ID" value="NZ_CP151632.1"/>
</dbReference>
<dbReference type="PANTHER" id="PTHR36447">
    <property type="entry name" value="BETA-GALACTOSIDASE GANA"/>
    <property type="match status" value="1"/>
</dbReference>
<accession>A0AAU6SEF3</accession>
<proteinExistence type="predicted"/>
<dbReference type="AlphaFoldDB" id="A0AAU6SEF3"/>
<dbReference type="GO" id="GO:0009341">
    <property type="term" value="C:beta-galactosidase complex"/>
    <property type="evidence" value="ECO:0007669"/>
    <property type="project" value="InterPro"/>
</dbReference>
<dbReference type="Gene3D" id="3.20.20.80">
    <property type="entry name" value="Glycosidases"/>
    <property type="match status" value="1"/>
</dbReference>
<gene>
    <name evidence="4" type="ORF">MRBLWS13_002987</name>
</gene>
<name>A0AAU6SEF3_9MICO</name>
<organism evidence="4">
    <name type="scientific">Microbacterium sp. LWS13-1.2</name>
    <dbReference type="NCBI Taxonomy" id="3135264"/>
    <lineage>
        <taxon>Bacteria</taxon>
        <taxon>Bacillati</taxon>
        <taxon>Actinomycetota</taxon>
        <taxon>Actinomycetes</taxon>
        <taxon>Micrococcales</taxon>
        <taxon>Microbacteriaceae</taxon>
        <taxon>Microbacterium</taxon>
    </lineage>
</organism>
<dbReference type="SUPFAM" id="SSF51445">
    <property type="entry name" value="(Trans)glycosidases"/>
    <property type="match status" value="1"/>
</dbReference>
<evidence type="ECO:0000256" key="1">
    <source>
        <dbReference type="ARBA" id="ARBA00022801"/>
    </source>
</evidence>
<dbReference type="InterPro" id="IPR017853">
    <property type="entry name" value="GH"/>
</dbReference>
<keyword evidence="1 4" id="KW-0378">Hydrolase</keyword>
<keyword evidence="2 4" id="KW-0326">Glycosidase</keyword>
<reference evidence="4" key="1">
    <citation type="submission" date="2024-04" db="EMBL/GenBank/DDBJ databases">
        <authorList>
            <person name="Roder T."/>
            <person name="Oberhansli S."/>
            <person name="Kreuzer M."/>
        </authorList>
    </citation>
    <scope>NUCLEOTIDE SEQUENCE</scope>
    <source>
        <strain evidence="4">LWS13-1.2</strain>
    </source>
</reference>
<feature type="domain" description="Glycoside hydrolase family 42 N-terminal" evidence="3">
    <location>
        <begin position="38"/>
        <end position="141"/>
    </location>
</feature>
<protein>
    <submittedName>
        <fullName evidence="4">Beta-galactosidase</fullName>
        <ecNumber evidence="4">3.2.1.23</ecNumber>
    </submittedName>
</protein>
<evidence type="ECO:0000313" key="4">
    <source>
        <dbReference type="EMBL" id="WZO35291.1"/>
    </source>
</evidence>
<dbReference type="EC" id="3.2.1.23" evidence="4"/>
<dbReference type="InterPro" id="IPR003476">
    <property type="entry name" value="Glyco_hydro_42"/>
</dbReference>
<dbReference type="InterPro" id="IPR013529">
    <property type="entry name" value="Glyco_hydro_42_N"/>
</dbReference>
<evidence type="ECO:0000259" key="3">
    <source>
        <dbReference type="Pfam" id="PF02449"/>
    </source>
</evidence>
<evidence type="ECO:0000256" key="2">
    <source>
        <dbReference type="ARBA" id="ARBA00023295"/>
    </source>
</evidence>
<sequence>MPDQRPRPLTEVTILGHPACRPVAARLPELDHLAYGGDYSPEQWPDEIWDRDYEAFDAARITTVTVGVFTWALTQPDEDVPDFPMLDKIVQRAADEGRSICLGTGTGALPPWVARNIPTSHESISRRRRSPTARTRFCTSRCGRRVARAR</sequence>
<dbReference type="Pfam" id="PF02449">
    <property type="entry name" value="Glyco_hydro_42"/>
    <property type="match status" value="1"/>
</dbReference>
<dbReference type="EMBL" id="CP151632">
    <property type="protein sequence ID" value="WZO35291.1"/>
    <property type="molecule type" value="Genomic_DNA"/>
</dbReference>
<dbReference type="GO" id="GO:0005975">
    <property type="term" value="P:carbohydrate metabolic process"/>
    <property type="evidence" value="ECO:0007669"/>
    <property type="project" value="InterPro"/>
</dbReference>
<dbReference type="GO" id="GO:0004565">
    <property type="term" value="F:beta-galactosidase activity"/>
    <property type="evidence" value="ECO:0007669"/>
    <property type="project" value="UniProtKB-EC"/>
</dbReference>
<dbReference type="PANTHER" id="PTHR36447:SF1">
    <property type="entry name" value="BETA-GALACTOSIDASE GANA"/>
    <property type="match status" value="1"/>
</dbReference>